<dbReference type="EMBL" id="JAICCF010000001">
    <property type="protein sequence ID" value="MBW8683957.1"/>
    <property type="molecule type" value="Genomic_DNA"/>
</dbReference>
<gene>
    <name evidence="1" type="ORF">K1Y79_06385</name>
</gene>
<name>A0ABS7GB74_9BACT</name>
<dbReference type="Proteomes" id="UP000812961">
    <property type="component" value="Unassembled WGS sequence"/>
</dbReference>
<reference evidence="1 2" key="1">
    <citation type="submission" date="2021-08" db="EMBL/GenBank/DDBJ databases">
        <title>The genome sequence of Chitinophaga sp. B61.</title>
        <authorList>
            <person name="Zhang X."/>
        </authorList>
    </citation>
    <scope>NUCLEOTIDE SEQUENCE [LARGE SCALE GENOMIC DNA]</scope>
    <source>
        <strain evidence="1 2">B61</strain>
    </source>
</reference>
<comment type="caution">
    <text evidence="1">The sequence shown here is derived from an EMBL/GenBank/DDBJ whole genome shotgun (WGS) entry which is preliminary data.</text>
</comment>
<proteinExistence type="predicted"/>
<evidence type="ECO:0000313" key="1">
    <source>
        <dbReference type="EMBL" id="MBW8683957.1"/>
    </source>
</evidence>
<accession>A0ABS7GB74</accession>
<dbReference type="PROSITE" id="PS51257">
    <property type="entry name" value="PROKAR_LIPOPROTEIN"/>
    <property type="match status" value="1"/>
</dbReference>
<organism evidence="1 2">
    <name type="scientific">Chitinophaga rhizophila</name>
    <dbReference type="NCBI Taxonomy" id="2866212"/>
    <lineage>
        <taxon>Bacteria</taxon>
        <taxon>Pseudomonadati</taxon>
        <taxon>Bacteroidota</taxon>
        <taxon>Chitinophagia</taxon>
        <taxon>Chitinophagales</taxon>
        <taxon>Chitinophagaceae</taxon>
        <taxon>Chitinophaga</taxon>
    </lineage>
</organism>
<keyword evidence="2" id="KW-1185">Reference proteome</keyword>
<evidence type="ECO:0008006" key="3">
    <source>
        <dbReference type="Google" id="ProtNLM"/>
    </source>
</evidence>
<sequence>MKAWSLLLIATLFFACGSQQEKGSAAETDDTSSAGEAFQPVEPAGKVSVSFPVTDTTEIKLVFELDGKTKEKQFRLPLAKDVEEKDLYRLVWDKPNSCYVGVLKQNRTTRYYHASVDDKGFLQINHVGTPPAGVWQYAENKLGLGKISAAGAAKLENSYTKNLKSGQIIADFIVKIVPLASKDSVHVYTEFAGANRTLSQAVPAGFNPGILVSETNKDQCFVVLEKDGKLTNTYEIKVENGRLQINTLSR</sequence>
<dbReference type="RefSeq" id="WP_220249164.1">
    <property type="nucleotide sequence ID" value="NZ_JAICCF010000001.1"/>
</dbReference>
<evidence type="ECO:0000313" key="2">
    <source>
        <dbReference type="Proteomes" id="UP000812961"/>
    </source>
</evidence>
<protein>
    <recommendedName>
        <fullName evidence="3">Lipoprotein</fullName>
    </recommendedName>
</protein>